<protein>
    <submittedName>
        <fullName evidence="4">RecA-superfamily ATPase, implicated in signal transduction</fullName>
    </submittedName>
</protein>
<evidence type="ECO:0000256" key="1">
    <source>
        <dbReference type="ARBA" id="ARBA00022741"/>
    </source>
</evidence>
<dbReference type="InterPro" id="IPR014774">
    <property type="entry name" value="KaiC-like_dom"/>
</dbReference>
<evidence type="ECO:0000313" key="4">
    <source>
        <dbReference type="EMBL" id="ABK13870.1"/>
    </source>
</evidence>
<accession>A0B596</accession>
<dbReference type="GO" id="GO:0005524">
    <property type="term" value="F:ATP binding"/>
    <property type="evidence" value="ECO:0007669"/>
    <property type="project" value="UniProtKB-KW"/>
</dbReference>
<dbReference type="PANTHER" id="PTHR43637">
    <property type="entry name" value="UPF0273 PROTEIN TM_0370"/>
    <property type="match status" value="1"/>
</dbReference>
<dbReference type="Proteomes" id="UP000000674">
    <property type="component" value="Chromosome"/>
</dbReference>
<dbReference type="InterPro" id="IPR027417">
    <property type="entry name" value="P-loop_NTPase"/>
</dbReference>
<keyword evidence="1" id="KW-0547">Nucleotide-binding</keyword>
<evidence type="ECO:0000259" key="3">
    <source>
        <dbReference type="Pfam" id="PF06745"/>
    </source>
</evidence>
<dbReference type="Gene3D" id="3.40.50.300">
    <property type="entry name" value="P-loop containing nucleotide triphosphate hydrolases"/>
    <property type="match status" value="1"/>
</dbReference>
<evidence type="ECO:0000313" key="5">
    <source>
        <dbReference type="Proteomes" id="UP000000674"/>
    </source>
</evidence>
<dbReference type="SUPFAM" id="SSF52540">
    <property type="entry name" value="P-loop containing nucleoside triphosphate hydrolases"/>
    <property type="match status" value="1"/>
</dbReference>
<dbReference type="EMBL" id="CP000477">
    <property type="protein sequence ID" value="ABK13870.1"/>
    <property type="molecule type" value="Genomic_DNA"/>
</dbReference>
<evidence type="ECO:0000256" key="2">
    <source>
        <dbReference type="ARBA" id="ARBA00022840"/>
    </source>
</evidence>
<name>A0B596_METTP</name>
<keyword evidence="5" id="KW-1185">Reference proteome</keyword>
<proteinExistence type="predicted"/>
<dbReference type="AlphaFoldDB" id="A0B596"/>
<dbReference type="KEGG" id="mtp:Mthe_0068"/>
<dbReference type="Pfam" id="PF06745">
    <property type="entry name" value="ATPase"/>
    <property type="match status" value="1"/>
</dbReference>
<organism evidence="4 5">
    <name type="scientific">Methanothrix thermoacetophila (strain DSM 6194 / JCM 14653 / NBRC 101360 / PT)</name>
    <name type="common">Methanosaeta thermophila</name>
    <dbReference type="NCBI Taxonomy" id="349307"/>
    <lineage>
        <taxon>Archaea</taxon>
        <taxon>Methanobacteriati</taxon>
        <taxon>Methanobacteriota</taxon>
        <taxon>Stenosarchaea group</taxon>
        <taxon>Methanomicrobia</taxon>
        <taxon>Methanotrichales</taxon>
        <taxon>Methanotrichaceae</taxon>
        <taxon>Methanothrix</taxon>
    </lineage>
</organism>
<dbReference type="STRING" id="349307.Mthe_0068"/>
<gene>
    <name evidence="4" type="ordered locus">Mthe_0068</name>
</gene>
<dbReference type="HOGENOM" id="CLU_023669_2_0_2"/>
<sequence>MSIDGLDRILEADPPAGSVLLVTGGEGTLKSSLVLAMMSRYLEGSAEHGLYASLEQTKDSHLRNMDSIGIRWHENLHIFDYRDMRIEWKDHRLDMFSMTKDVLDMYIDRYRDLTIFAMDSLNALYALSSKTNLRRNVYDFLTMLRDRCLTSILILETGDDSGKGGERFLSDGIIELGVIESYNGVKRYLQIRKMRGVRHLMEKHHLVVKPGGLEVVGPIYGQPSTS</sequence>
<feature type="domain" description="KaiC-like" evidence="3">
    <location>
        <begin position="3"/>
        <end position="216"/>
    </location>
</feature>
<keyword evidence="2" id="KW-0067">ATP-binding</keyword>
<reference evidence="4 5" key="1">
    <citation type="submission" date="2006-10" db="EMBL/GenBank/DDBJ databases">
        <title>Complete sequence of Methanosaeta thermophila PT.</title>
        <authorList>
            <consortium name="US DOE Joint Genome Institute"/>
            <person name="Copeland A."/>
            <person name="Lucas S."/>
            <person name="Lapidus A."/>
            <person name="Barry K."/>
            <person name="Detter J.C."/>
            <person name="Glavina del Rio T."/>
            <person name="Hammon N."/>
            <person name="Israni S."/>
            <person name="Pitluck S."/>
            <person name="Chain P."/>
            <person name="Malfatti S."/>
            <person name="Shin M."/>
            <person name="Vergez L."/>
            <person name="Schmutz J."/>
            <person name="Larimer F."/>
            <person name="Land M."/>
            <person name="Hauser L."/>
            <person name="Kyrpides N."/>
            <person name="Kim E."/>
            <person name="Smith K.S."/>
            <person name="Ingram-Smith C."/>
            <person name="Richardson P."/>
        </authorList>
    </citation>
    <scope>NUCLEOTIDE SEQUENCE [LARGE SCALE GENOMIC DNA]</scope>
    <source>
        <strain evidence="5">DSM 6194 / JCM 14653 / NBRC 101360 / PT</strain>
    </source>
</reference>